<evidence type="ECO:0000313" key="3">
    <source>
        <dbReference type="EMBL" id="MEN9059956.1"/>
    </source>
</evidence>
<dbReference type="PRINTS" id="PR00313">
    <property type="entry name" value="CABNDNGRPT"/>
</dbReference>
<proteinExistence type="predicted"/>
<organism evidence="3 4">
    <name type="scientific">Ponticoccus litoralis</name>
    <dbReference type="NCBI Taxonomy" id="422297"/>
    <lineage>
        <taxon>Bacteria</taxon>
        <taxon>Pseudomonadati</taxon>
        <taxon>Pseudomonadota</taxon>
        <taxon>Alphaproteobacteria</taxon>
        <taxon>Rhodobacterales</taxon>
        <taxon>Roseobacteraceae</taxon>
        <taxon>Ponticoccus</taxon>
    </lineage>
</organism>
<comment type="subcellular location">
    <subcellularLocation>
        <location evidence="1">Secreted</location>
    </subcellularLocation>
</comment>
<dbReference type="SUPFAM" id="SSF51120">
    <property type="entry name" value="beta-Roll"/>
    <property type="match status" value="4"/>
</dbReference>
<dbReference type="InterPro" id="IPR018511">
    <property type="entry name" value="Hemolysin-typ_Ca-bd_CS"/>
</dbReference>
<dbReference type="Pfam" id="PF00353">
    <property type="entry name" value="HemolysinCabind"/>
    <property type="match status" value="4"/>
</dbReference>
<gene>
    <name evidence="3" type="ORF">ABFB10_01860</name>
</gene>
<dbReference type="Gene3D" id="2.150.10.10">
    <property type="entry name" value="Serralysin-like metalloprotease, C-terminal"/>
    <property type="match status" value="4"/>
</dbReference>
<dbReference type="InterPro" id="IPR001343">
    <property type="entry name" value="Hemolysn_Ca-bd"/>
</dbReference>
<dbReference type="PANTHER" id="PTHR38340">
    <property type="entry name" value="S-LAYER PROTEIN"/>
    <property type="match status" value="1"/>
</dbReference>
<evidence type="ECO:0000256" key="1">
    <source>
        <dbReference type="ARBA" id="ARBA00004613"/>
    </source>
</evidence>
<comment type="caution">
    <text evidence="3">The sequence shown here is derived from an EMBL/GenBank/DDBJ whole genome shotgun (WGS) entry which is preliminary data.</text>
</comment>
<dbReference type="Proteomes" id="UP001428774">
    <property type="component" value="Unassembled WGS sequence"/>
</dbReference>
<keyword evidence="4" id="KW-1185">Reference proteome</keyword>
<evidence type="ECO:0000256" key="2">
    <source>
        <dbReference type="ARBA" id="ARBA00022525"/>
    </source>
</evidence>
<sequence>MWYWNGSYWEWDIFGWETGGRGGDTGNGIAGQLPERLRFVEDQRGTLDLSDLDLGSLGGKNDIITLTFEVSSGALFADRYGPIDIAGSGTGTVTLSGKVKHLERYLDDAADALSYLGDQDAFGEGAGALSIRVGQGSTAEALGSVSIDLDDRRDDIVGTEGDDDLSGDGGMNGIYGLGGDDSLQGHGGDDLIEAGDGCDTVSGGAGADTLDGGAGEDVLYYYGSQAGVRIDLGAGTASGGDAEGDVISGFEHIYGSNAADVLTGDAGANTLFGYGGADVINGMGGDDVIRGGAGADTLDGGDGTDWLRYLGSREGVTISLEPGTVSSGGDAEGDVVTNFENIQGSDHGDVLTGDAGANEIIGNDGDDAIFGGAGKDRLRGGEGADTLDGGAGVDTVLYGGSDAGVTVNLRTGSGTGGEAEGDVISNVENVYGSDHGDLLIGGAGRNYLYGYDGDDTISGGEGKDVLRGMAGADSFLFDTAPAASNVDRILDFTAGTDNILLDGAIFDTLTAGALLESQFLVAQYGVAQTADQRMIYDSGDGTLYYDADGSGALDAIAVAQLTNRADLSFDDILIA</sequence>
<dbReference type="InterPro" id="IPR050557">
    <property type="entry name" value="RTX_toxin/Mannuronan_C5-epim"/>
</dbReference>
<dbReference type="PROSITE" id="PS00330">
    <property type="entry name" value="HEMOLYSIN_CALCIUM"/>
    <property type="match status" value="4"/>
</dbReference>
<dbReference type="GO" id="GO:0005576">
    <property type="term" value="C:extracellular region"/>
    <property type="evidence" value="ECO:0007669"/>
    <property type="project" value="UniProtKB-SubCell"/>
</dbReference>
<dbReference type="EMBL" id="JBDNCH010000002">
    <property type="protein sequence ID" value="MEN9059956.1"/>
    <property type="molecule type" value="Genomic_DNA"/>
</dbReference>
<dbReference type="PANTHER" id="PTHR38340:SF1">
    <property type="entry name" value="S-LAYER PROTEIN"/>
    <property type="match status" value="1"/>
</dbReference>
<dbReference type="InterPro" id="IPR011049">
    <property type="entry name" value="Serralysin-like_metalloprot_C"/>
</dbReference>
<reference evidence="3 4" key="1">
    <citation type="submission" date="2024-05" db="EMBL/GenBank/DDBJ databases">
        <title>Genome sequence of Ponticoccus litoralis KCCM 90028.</title>
        <authorList>
            <person name="Kim J.M."/>
            <person name="Lee J.K."/>
            <person name="Choi B.J."/>
            <person name="Bayburt H."/>
            <person name="Baek J.H."/>
            <person name="Jeon C.O."/>
        </authorList>
    </citation>
    <scope>NUCLEOTIDE SEQUENCE [LARGE SCALE GENOMIC DNA]</scope>
    <source>
        <strain evidence="3 4">KCCM 90028</strain>
    </source>
</reference>
<keyword evidence="2" id="KW-0964">Secreted</keyword>
<evidence type="ECO:0000313" key="4">
    <source>
        <dbReference type="Proteomes" id="UP001428774"/>
    </source>
</evidence>
<dbReference type="AlphaFoldDB" id="A0AAW9SJ72"/>
<name>A0AAW9SJ72_9RHOB</name>
<protein>
    <submittedName>
        <fullName evidence="3">Calcium-binding protein</fullName>
    </submittedName>
</protein>
<accession>A0AAW9SJ72</accession>
<dbReference type="GO" id="GO:0005509">
    <property type="term" value="F:calcium ion binding"/>
    <property type="evidence" value="ECO:0007669"/>
    <property type="project" value="InterPro"/>
</dbReference>
<dbReference type="RefSeq" id="WP_347165090.1">
    <property type="nucleotide sequence ID" value="NZ_JBDNCH010000002.1"/>
</dbReference>